<comment type="caution">
    <text evidence="11">The sequence shown here is derived from an EMBL/GenBank/DDBJ whole genome shotgun (WGS) entry which is preliminary data.</text>
</comment>
<accession>A0ABU0JC28</accession>
<dbReference type="Pfam" id="PF06472">
    <property type="entry name" value="ABC_membrane_2"/>
    <property type="match status" value="1"/>
</dbReference>
<feature type="transmembrane region" description="Helical" evidence="8">
    <location>
        <begin position="43"/>
        <end position="62"/>
    </location>
</feature>
<keyword evidence="7 8" id="KW-0472">Membrane</keyword>
<feature type="transmembrane region" description="Helical" evidence="8">
    <location>
        <begin position="82"/>
        <end position="107"/>
    </location>
</feature>
<evidence type="ECO:0000256" key="8">
    <source>
        <dbReference type="SAM" id="Phobius"/>
    </source>
</evidence>
<dbReference type="EMBL" id="JAUSVX010000007">
    <property type="protein sequence ID" value="MDQ0470968.1"/>
    <property type="molecule type" value="Genomic_DNA"/>
</dbReference>
<evidence type="ECO:0000256" key="2">
    <source>
        <dbReference type="ARBA" id="ARBA00022448"/>
    </source>
</evidence>
<keyword evidence="2" id="KW-0813">Transport</keyword>
<reference evidence="11 12" key="1">
    <citation type="submission" date="2023-07" db="EMBL/GenBank/DDBJ databases">
        <title>Genomic Encyclopedia of Type Strains, Phase IV (KMG-IV): sequencing the most valuable type-strain genomes for metagenomic binning, comparative biology and taxonomic classification.</title>
        <authorList>
            <person name="Goeker M."/>
        </authorList>
    </citation>
    <scope>NUCLEOTIDE SEQUENCE [LARGE SCALE GENOMIC DNA]</scope>
    <source>
        <strain evidence="11 12">DSM 19619</strain>
    </source>
</reference>
<dbReference type="PROSITE" id="PS50929">
    <property type="entry name" value="ABC_TM1F"/>
    <property type="match status" value="1"/>
</dbReference>
<name>A0ABU0JC28_9HYPH</name>
<comment type="subcellular location">
    <subcellularLocation>
        <location evidence="1">Cell membrane</location>
        <topology evidence="1">Multi-pass membrane protein</topology>
    </subcellularLocation>
</comment>
<dbReference type="InterPro" id="IPR011527">
    <property type="entry name" value="ABC1_TM_dom"/>
</dbReference>
<dbReference type="InterPro" id="IPR036640">
    <property type="entry name" value="ABC1_TM_sf"/>
</dbReference>
<dbReference type="RefSeq" id="WP_307275367.1">
    <property type="nucleotide sequence ID" value="NZ_JAUSVX010000007.1"/>
</dbReference>
<dbReference type="InterPro" id="IPR003439">
    <property type="entry name" value="ABC_transporter-like_ATP-bd"/>
</dbReference>
<evidence type="ECO:0000256" key="6">
    <source>
        <dbReference type="ARBA" id="ARBA00022989"/>
    </source>
</evidence>
<evidence type="ECO:0000256" key="4">
    <source>
        <dbReference type="ARBA" id="ARBA00022741"/>
    </source>
</evidence>
<feature type="domain" description="ABC transmembrane type-1" evidence="10">
    <location>
        <begin position="49"/>
        <end position="347"/>
    </location>
</feature>
<evidence type="ECO:0000256" key="3">
    <source>
        <dbReference type="ARBA" id="ARBA00022692"/>
    </source>
</evidence>
<feature type="domain" description="ABC transporter" evidence="9">
    <location>
        <begin position="385"/>
        <end position="597"/>
    </location>
</feature>
<keyword evidence="6 8" id="KW-1133">Transmembrane helix</keyword>
<evidence type="ECO:0000259" key="10">
    <source>
        <dbReference type="PROSITE" id="PS50929"/>
    </source>
</evidence>
<gene>
    <name evidence="11" type="ORF">QO011_003987</name>
</gene>
<dbReference type="InterPro" id="IPR050835">
    <property type="entry name" value="ABC_transporter_sub-D"/>
</dbReference>
<evidence type="ECO:0000256" key="1">
    <source>
        <dbReference type="ARBA" id="ARBA00004651"/>
    </source>
</evidence>
<organism evidence="11 12">
    <name type="scientific">Labrys wisconsinensis</name>
    <dbReference type="NCBI Taxonomy" id="425677"/>
    <lineage>
        <taxon>Bacteria</taxon>
        <taxon>Pseudomonadati</taxon>
        <taxon>Pseudomonadota</taxon>
        <taxon>Alphaproteobacteria</taxon>
        <taxon>Hyphomicrobiales</taxon>
        <taxon>Xanthobacteraceae</taxon>
        <taxon>Labrys</taxon>
    </lineage>
</organism>
<evidence type="ECO:0000256" key="7">
    <source>
        <dbReference type="ARBA" id="ARBA00023136"/>
    </source>
</evidence>
<dbReference type="Pfam" id="PF00005">
    <property type="entry name" value="ABC_tran"/>
    <property type="match status" value="1"/>
</dbReference>
<dbReference type="InterPro" id="IPR027417">
    <property type="entry name" value="P-loop_NTPase"/>
</dbReference>
<dbReference type="PANTHER" id="PTHR11384:SF59">
    <property type="entry name" value="LYSOSOMAL COBALAMIN TRANSPORTER ABCD4"/>
    <property type="match status" value="1"/>
</dbReference>
<dbReference type="Gene3D" id="1.20.1560.10">
    <property type="entry name" value="ABC transporter type 1, transmembrane domain"/>
    <property type="match status" value="1"/>
</dbReference>
<dbReference type="SUPFAM" id="SSF52540">
    <property type="entry name" value="P-loop containing nucleoside triphosphate hydrolases"/>
    <property type="match status" value="1"/>
</dbReference>
<dbReference type="PROSITE" id="PS50893">
    <property type="entry name" value="ABC_TRANSPORTER_2"/>
    <property type="match status" value="1"/>
</dbReference>
<dbReference type="Gene3D" id="3.40.50.300">
    <property type="entry name" value="P-loop containing nucleotide triphosphate hydrolases"/>
    <property type="match status" value="1"/>
</dbReference>
<feature type="transmembrane region" description="Helical" evidence="8">
    <location>
        <begin position="203"/>
        <end position="220"/>
    </location>
</feature>
<sequence length="597" mass="66478">MDEQSRELPDALSEIEEAAQARLSSQLRMMIRALLASPQRNRLFLLGGAIFCVIVATAYGQIRLNSWNQPFYDSLARRDFPTFLNQLLVFVMIAGGLLALNVFQTWLNQMTKLKLRESLAGDLIGEWMEPRRAFRLANAGAIGVNPDQRLHEDARHLTELSTDLGIGLLQASILLVSFIGVLWSLSSGFIFHIGGYHLSIPGYMVWCAVIYAGSASWFSWRVGRPLIRLNAERYGREADLRFSLMRVNENVDAISLAGGEPDERRRLLNDLGDVLAAMRRLATALTNLTWLTAGYGWFTIVAPILVATPVYFAGNLSLGGLMMAVGAFNQVQSSLRWFVDNFSVIADWRATLLRVASFRRAMLAADVLQTGHHRIEVVENQEERLTFDEVEISSKGGATALRERQVAIEAGERVLIVGAAGVGKTLLFRVLAGLWPWGHGRIGLPRGQAITAMPRTPYIPPGRLRDVLSYPSAPETFAEPDLVAALGSVGLDRFAADLDRQARWDRELTEGEQQRLAFARLRLHKPRWVLIDEALDALDDDARQRVAAILRDDLPEAAIINIGRAEPHDRLFPRVLHLVKRSGRRYADTSSQARAAS</sequence>
<dbReference type="InterPro" id="IPR003593">
    <property type="entry name" value="AAA+_ATPase"/>
</dbReference>
<keyword evidence="12" id="KW-1185">Reference proteome</keyword>
<keyword evidence="3 8" id="KW-0812">Transmembrane</keyword>
<feature type="transmembrane region" description="Helical" evidence="8">
    <location>
        <begin position="288"/>
        <end position="306"/>
    </location>
</feature>
<dbReference type="Proteomes" id="UP001242480">
    <property type="component" value="Unassembled WGS sequence"/>
</dbReference>
<evidence type="ECO:0000256" key="5">
    <source>
        <dbReference type="ARBA" id="ARBA00022840"/>
    </source>
</evidence>
<dbReference type="GO" id="GO:0005524">
    <property type="term" value="F:ATP binding"/>
    <property type="evidence" value="ECO:0007669"/>
    <property type="project" value="UniProtKB-KW"/>
</dbReference>
<keyword evidence="5 11" id="KW-0067">ATP-binding</keyword>
<dbReference type="SUPFAM" id="SSF90123">
    <property type="entry name" value="ABC transporter transmembrane region"/>
    <property type="match status" value="1"/>
</dbReference>
<evidence type="ECO:0000313" key="12">
    <source>
        <dbReference type="Proteomes" id="UP001242480"/>
    </source>
</evidence>
<dbReference type="SMART" id="SM00382">
    <property type="entry name" value="AAA"/>
    <property type="match status" value="1"/>
</dbReference>
<evidence type="ECO:0000313" key="11">
    <source>
        <dbReference type="EMBL" id="MDQ0470968.1"/>
    </source>
</evidence>
<feature type="transmembrane region" description="Helical" evidence="8">
    <location>
        <begin position="164"/>
        <end position="183"/>
    </location>
</feature>
<keyword evidence="4" id="KW-0547">Nucleotide-binding</keyword>
<dbReference type="PANTHER" id="PTHR11384">
    <property type="entry name" value="ATP-BINDING CASSETTE, SUB-FAMILY D MEMBER"/>
    <property type="match status" value="1"/>
</dbReference>
<evidence type="ECO:0000259" key="9">
    <source>
        <dbReference type="PROSITE" id="PS50893"/>
    </source>
</evidence>
<protein>
    <submittedName>
        <fullName evidence="11">ATP-binding cassette transporter</fullName>
    </submittedName>
</protein>
<proteinExistence type="predicted"/>